<gene>
    <name evidence="1" type="ORF">MJG53_016487</name>
</gene>
<keyword evidence="2" id="KW-1185">Reference proteome</keyword>
<reference evidence="1" key="1">
    <citation type="submission" date="2022-03" db="EMBL/GenBank/DDBJ databases">
        <title>Genomic analyses of argali, domestic sheep and their hybrids provide insights into chromosomal evolution, heterosis and genetic basis of agronomic traits.</title>
        <authorList>
            <person name="Li M."/>
        </authorList>
    </citation>
    <scope>NUCLEOTIDE SEQUENCE</scope>
    <source>
        <strain evidence="1">F1 hybrid</strain>
    </source>
</reference>
<evidence type="ECO:0000313" key="2">
    <source>
        <dbReference type="Proteomes" id="UP001057279"/>
    </source>
</evidence>
<comment type="caution">
    <text evidence="1">The sequence shown here is derived from an EMBL/GenBank/DDBJ whole genome shotgun (WGS) entry which is preliminary data.</text>
</comment>
<sequence>MRYGSSFGAAPPRRASTVRSRSLDSVRDLLCGELQEVPRELLPGATLPGGRVKYGSFVTFSCSNQRQRPEELVPSLGLALDGDKIVLKSVHVRFLSDLLMGSMKEEEYVYILETLINEYDLRITKVGTCYGDHHPKWMKGHPVEYSHRWTRAWKRIAIQKEKKKCKDWKAAEPEPRPQLDLKVSRKLPKLYGDIPRDLIAKPLEDLDPFYSNHKGPCTSFLWPPDMFIICTVIINCVFMALAHQKGGISVNVDNAEYVFLGIYLFEALVKILARGFILDEFSFLRDPWNWLDSIVIATAFVSYSPYINASSFSLSSLRTFRVFRALKAISVISGLKVIVGALLHSVKKLVDVMILTLFCLSIFALVGQQLFMGNLSYKCVSNSCNGDYQELYSPPNYVEFVSGKKPTENIVIFQIYGVDIQDHQRACPEQYKCKDSKKNPDYNYTNFDNFGWSFLAMFRLMTQDSWEKLYRQTVRTSGLVSVLFFVVVIFLGSFYLVNLTLAVVTMTYEEQNKNVAAETEAKEKMFQEAQQLLKEEKEPHLLEQTKRLSQNLSVDHCDEHGDSFQRQRALSAVSILTITMQVTQPFSAVFALHPQATGGTPVAFAEYLTCMGEDCKLRVFKLAKSWPTLNTLIKIIGHSVGALGNLTVVLAIVVFIFSVVGMQLFGSRFNNKKNHLNSCDPEVLCLRRWHMGDFYHSFLVVFRILCGEWIENMWECMQEANPRLCVIVFLSIMVIGKLVVLNLFIALLLNSFSNEERNGHLEGKVKKTKVQVALDRFRWAFCFVIHTLEHFFRKRCRRQHLSKQKEVTEGPGGESKDIIPLVTGMKKGPEIWEEFGVLTSVPMTLHDRTWLAPLAEEEDDAESLGEDKGQAATQPEAGKQCQASEVHQKSKDLTSPGIQSVEIDVFSEDDPMSIQNLRKKSDATSVLSECSTIGPQDPFMRLLEMVPKKEPERCLPKGKSPDWNFKVAIGVLTSTPSLSVIPGGFLDIFSVFEDINLDKQPKIQELLKCTDTIFTYIFILEMGLKWVAFGFGKYFTSVWCWLDFVIVIVSVTSLIDLMGLKSFRILRALRPLRALSQFEGMKVVVYALIGAIPAILNVLLVCLIFWLIFCILGVSLFSGRFGRCVNATDVKSVIDYNVVANRSQCESGNFYWHTPHVNFDNVLMAYLALLQVEGQQPKFEARSCMYLYFVVFIIFGSFFTLNLFTGVIIDNFNQQQKKISGQDVFLTEEQKKYYNAMKKLGSKKPQRPIPRPQNKCQGFVFDLVTHQVFDVIIIILILLNMLSMMAESHHQSDTMKHLLECLNLAFVVIFAIECLIKIFALRQYYFTNGWNLFDCVIVVLSIVSTVVSALETQAEIPFPPTLFRMVRLVRIGRILRLVRAARRIRTLLFALMMSLPSLFNIGLLLFLVMFIYAIFGMNSFRKVKEDSGIDDIFNFQTFISSMLCLFQITTTAGWDSLLSPMLKSNNSCDPKTESCHLSTIAIIYFVTYIIISSLIVVNMYIAVILENFNVATEESEDPLGEDDFEMFYEVWEKFDPEATQFINYSALSDFADALPEPLRVAKPNKYQFLVMDLPMVSGDRLHCLDILFAFTTRVLGESSGLDSMKAAIEEKFMEANPFKKLYEPIVTTTKRKEEERCAAVIQKAFRKYMMKTKCTLQDRPHSTLQTLSNGDLPSSGVAEGKVHYD</sequence>
<dbReference type="EMBL" id="CM043045">
    <property type="protein sequence ID" value="KAI4563913.1"/>
    <property type="molecule type" value="Genomic_DNA"/>
</dbReference>
<organism evidence="1 2">
    <name type="scientific">Ovis ammon polii x Ovis aries</name>
    <dbReference type="NCBI Taxonomy" id="2918886"/>
    <lineage>
        <taxon>Eukaryota</taxon>
        <taxon>Metazoa</taxon>
        <taxon>Chordata</taxon>
        <taxon>Craniata</taxon>
        <taxon>Vertebrata</taxon>
        <taxon>Euteleostomi</taxon>
        <taxon>Mammalia</taxon>
        <taxon>Eutheria</taxon>
        <taxon>Laurasiatheria</taxon>
        <taxon>Artiodactyla</taxon>
        <taxon>Ruminantia</taxon>
        <taxon>Pecora</taxon>
        <taxon>Bovidae</taxon>
        <taxon>Caprinae</taxon>
        <taxon>Ovis</taxon>
    </lineage>
</organism>
<evidence type="ECO:0000313" key="1">
    <source>
        <dbReference type="EMBL" id="KAI4563913.1"/>
    </source>
</evidence>
<dbReference type="Proteomes" id="UP001057279">
    <property type="component" value="Linkage Group LG20"/>
</dbReference>
<accession>A0ACB9UBZ2</accession>
<proteinExistence type="predicted"/>
<name>A0ACB9UBZ2_9CETA</name>
<protein>
    <submittedName>
        <fullName evidence="1">Uncharacterized protein</fullName>
    </submittedName>
</protein>